<dbReference type="HOGENOM" id="CLU_078802_2_2_9"/>
<accession>A0A0D6DYI3</accession>
<dbReference type="AlphaFoldDB" id="A0A0D6DYI3"/>
<evidence type="ECO:0000259" key="2">
    <source>
        <dbReference type="PROSITE" id="PS51372"/>
    </source>
</evidence>
<dbReference type="InterPro" id="IPR036634">
    <property type="entry name" value="PRD_sf"/>
</dbReference>
<dbReference type="InterPro" id="IPR050661">
    <property type="entry name" value="BglG_antiterminators"/>
</dbReference>
<dbReference type="Gene3D" id="1.10.1790.10">
    <property type="entry name" value="PRD domain"/>
    <property type="match status" value="1"/>
</dbReference>
<dbReference type="PANTHER" id="PTHR30185">
    <property type="entry name" value="CRYPTIC BETA-GLUCOSIDE BGL OPERON ANTITERMINATOR"/>
    <property type="match status" value="1"/>
</dbReference>
<dbReference type="InterPro" id="IPR011608">
    <property type="entry name" value="PRD"/>
</dbReference>
<dbReference type="Pfam" id="PF00874">
    <property type="entry name" value="PRD"/>
    <property type="match status" value="1"/>
</dbReference>
<dbReference type="EMBL" id="LN774769">
    <property type="protein sequence ID" value="CEN28547.1"/>
    <property type="molecule type" value="Genomic_DNA"/>
</dbReference>
<dbReference type="PANTHER" id="PTHR30185:SF15">
    <property type="entry name" value="CRYPTIC BETA-GLUCOSIDE BGL OPERON ANTITERMINATOR"/>
    <property type="match status" value="1"/>
</dbReference>
<organism evidence="3 4">
    <name type="scientific">Pseudolactococcus piscium MKFS47</name>
    <dbReference type="NCBI Taxonomy" id="297352"/>
    <lineage>
        <taxon>Bacteria</taxon>
        <taxon>Bacillati</taxon>
        <taxon>Bacillota</taxon>
        <taxon>Bacilli</taxon>
        <taxon>Lactobacillales</taxon>
        <taxon>Streptococcaceae</taxon>
        <taxon>Pseudolactococcus</taxon>
    </lineage>
</organism>
<keyword evidence="1" id="KW-0677">Repeat</keyword>
<name>A0A0D6DYI3_9LACT</name>
<protein>
    <submittedName>
        <fullName evidence="3">BGL operon antiterminator BglG</fullName>
    </submittedName>
</protein>
<dbReference type="GO" id="GO:0006355">
    <property type="term" value="P:regulation of DNA-templated transcription"/>
    <property type="evidence" value="ECO:0007669"/>
    <property type="project" value="InterPro"/>
</dbReference>
<evidence type="ECO:0000313" key="3">
    <source>
        <dbReference type="EMBL" id="CEN28547.1"/>
    </source>
</evidence>
<reference evidence="4" key="1">
    <citation type="submission" date="2015-01" db="EMBL/GenBank/DDBJ databases">
        <authorList>
            <person name="Andreevskaya M."/>
        </authorList>
    </citation>
    <scope>NUCLEOTIDE SEQUENCE [LARGE SCALE GENOMIC DNA]</scope>
    <source>
        <strain evidence="4">MKFS47</strain>
    </source>
</reference>
<dbReference type="STRING" id="1364.LP2241_30359"/>
<dbReference type="KEGG" id="lpk:LACPI_1347"/>
<evidence type="ECO:0000313" key="4">
    <source>
        <dbReference type="Proteomes" id="UP000033166"/>
    </source>
</evidence>
<proteinExistence type="predicted"/>
<gene>
    <name evidence="3" type="primary">bglG</name>
    <name evidence="3" type="ORF">LACPI_1347</name>
</gene>
<dbReference type="Proteomes" id="UP000033166">
    <property type="component" value="Chromosome I"/>
</dbReference>
<evidence type="ECO:0000256" key="1">
    <source>
        <dbReference type="ARBA" id="ARBA00022737"/>
    </source>
</evidence>
<dbReference type="SUPFAM" id="SSF63520">
    <property type="entry name" value="PTS-regulatory domain, PRD"/>
    <property type="match status" value="1"/>
</dbReference>
<dbReference type="PROSITE" id="PS51372">
    <property type="entry name" value="PRD_2"/>
    <property type="match status" value="1"/>
</dbReference>
<feature type="domain" description="PRD" evidence="2">
    <location>
        <begin position="5"/>
        <end position="114"/>
    </location>
</feature>
<sequence length="123" mass="14315">MSDESNGFKKAKLVSSIINLVKYASMCELNTASIHYNRFLIHVRYFADRFFSNLLIDEADGLYKQMWHLYPIEMGIALRIAEYIMQTYQIKIPESELAYLGVHINRLIQYSSNGTKKGQILEK</sequence>